<keyword evidence="3" id="KW-1185">Reference proteome</keyword>
<feature type="region of interest" description="Disordered" evidence="1">
    <location>
        <begin position="129"/>
        <end position="148"/>
    </location>
</feature>
<evidence type="ECO:0000313" key="3">
    <source>
        <dbReference type="Proteomes" id="UP001244341"/>
    </source>
</evidence>
<sequence>MTKGALMLPAHNNQQKLLTQILQTSSSSSSSSSGTCWACRSCFEKQGPQGTAAAAVKHKSAVQCSLTAAEPQVVQASSSSSSHATSSVVARPAQAPAEHSAQAVHEAACFPALWRSEWPGSGRRCRQLAAAVAQPSTPNPAPPPASPPIRRAACCTRPAPRHQQQHTRRCSSSSSSQHHAEEELVQAAAAARRVRGADLTKLLYSWARLDWHPEQQLLADVATSFLEAASAETTAVNTSSPDASAHWLAAGLWGLARLGEPFNGRVMALLQLQWRALPLYWNKQQVADLIWALVATADESTAAVALEQQQGQQQDPVDAEQLTPLALVLVLAERLWQLFVWM</sequence>
<feature type="compositionally biased region" description="Basic residues" evidence="1">
    <location>
        <begin position="159"/>
        <end position="169"/>
    </location>
</feature>
<accession>A0ABY8UTD5</accession>
<feature type="compositionally biased region" description="Low complexity" evidence="1">
    <location>
        <begin position="77"/>
        <end position="90"/>
    </location>
</feature>
<feature type="region of interest" description="Disordered" evidence="1">
    <location>
        <begin position="77"/>
        <end position="99"/>
    </location>
</feature>
<protein>
    <submittedName>
        <fullName evidence="2">Uncharacterized protein</fullName>
    </submittedName>
</protein>
<gene>
    <name evidence="2" type="ORF">OEZ85_000270</name>
</gene>
<reference evidence="2 3" key="1">
    <citation type="submission" date="2023-05" db="EMBL/GenBank/DDBJ databases">
        <title>A 100% complete, gapless, phased diploid assembly of the Scenedesmus obliquus UTEX 3031 genome.</title>
        <authorList>
            <person name="Biondi T.C."/>
            <person name="Hanschen E.R."/>
            <person name="Kwon T."/>
            <person name="Eng W."/>
            <person name="Kruse C.P.S."/>
            <person name="Koehler S.I."/>
            <person name="Kunde Y."/>
            <person name="Gleasner C.D."/>
            <person name="You Mak K.T."/>
            <person name="Polle J."/>
            <person name="Hovde B.T."/>
            <person name="Starkenburg S.R."/>
        </authorList>
    </citation>
    <scope>NUCLEOTIDE SEQUENCE [LARGE SCALE GENOMIC DNA]</scope>
    <source>
        <strain evidence="2 3">DOE0152z</strain>
    </source>
</reference>
<feature type="region of interest" description="Disordered" evidence="1">
    <location>
        <begin position="156"/>
        <end position="183"/>
    </location>
</feature>
<dbReference type="EMBL" id="CP126223">
    <property type="protein sequence ID" value="WIA23536.1"/>
    <property type="molecule type" value="Genomic_DNA"/>
</dbReference>
<feature type="compositionally biased region" description="Pro residues" evidence="1">
    <location>
        <begin position="137"/>
        <end position="147"/>
    </location>
</feature>
<proteinExistence type="predicted"/>
<evidence type="ECO:0000313" key="2">
    <source>
        <dbReference type="EMBL" id="WIA23536.1"/>
    </source>
</evidence>
<evidence type="ECO:0000256" key="1">
    <source>
        <dbReference type="SAM" id="MobiDB-lite"/>
    </source>
</evidence>
<dbReference type="Proteomes" id="UP001244341">
    <property type="component" value="Chromosome 16b"/>
</dbReference>
<organism evidence="2 3">
    <name type="scientific">Tetradesmus obliquus</name>
    <name type="common">Green alga</name>
    <name type="synonym">Acutodesmus obliquus</name>
    <dbReference type="NCBI Taxonomy" id="3088"/>
    <lineage>
        <taxon>Eukaryota</taxon>
        <taxon>Viridiplantae</taxon>
        <taxon>Chlorophyta</taxon>
        <taxon>core chlorophytes</taxon>
        <taxon>Chlorophyceae</taxon>
        <taxon>CS clade</taxon>
        <taxon>Sphaeropleales</taxon>
        <taxon>Scenedesmaceae</taxon>
        <taxon>Tetradesmus</taxon>
    </lineage>
</organism>
<name>A0ABY8UTD5_TETOB</name>